<evidence type="ECO:0000313" key="4">
    <source>
        <dbReference type="Proteomes" id="UP000324595"/>
    </source>
</evidence>
<comment type="caution">
    <text evidence="3">The sequence shown here is derived from an EMBL/GenBank/DDBJ whole genome shotgun (WGS) entry which is preliminary data.</text>
</comment>
<organism evidence="3 4">
    <name type="scientific">Fodinibius salinus</name>
    <dbReference type="NCBI Taxonomy" id="860790"/>
    <lineage>
        <taxon>Bacteria</taxon>
        <taxon>Pseudomonadati</taxon>
        <taxon>Balneolota</taxon>
        <taxon>Balneolia</taxon>
        <taxon>Balneolales</taxon>
        <taxon>Balneolaceae</taxon>
        <taxon>Fodinibius</taxon>
    </lineage>
</organism>
<dbReference type="Proteomes" id="UP000324595">
    <property type="component" value="Unassembled WGS sequence"/>
</dbReference>
<dbReference type="PRINTS" id="PR01438">
    <property type="entry name" value="UNVRSLSTRESS"/>
</dbReference>
<name>A0A5D3YKM8_9BACT</name>
<gene>
    <name evidence="3" type="ORF">LX73_1708</name>
</gene>
<feature type="domain" description="UspA" evidence="2">
    <location>
        <begin position="87"/>
        <end position="123"/>
    </location>
</feature>
<dbReference type="Gene3D" id="3.40.50.12370">
    <property type="match status" value="1"/>
</dbReference>
<evidence type="ECO:0000313" key="3">
    <source>
        <dbReference type="EMBL" id="TYP93990.1"/>
    </source>
</evidence>
<feature type="domain" description="UspA" evidence="2">
    <location>
        <begin position="5"/>
        <end position="58"/>
    </location>
</feature>
<dbReference type="InterPro" id="IPR006015">
    <property type="entry name" value="Universal_stress_UspA"/>
</dbReference>
<comment type="similarity">
    <text evidence="1">Belongs to the universal stress protein A family.</text>
</comment>
<protein>
    <submittedName>
        <fullName evidence="3">Nucleotide-binding universal stress protein, UspA family</fullName>
    </submittedName>
</protein>
<accession>A0A5D3YKM8</accession>
<dbReference type="RefSeq" id="WP_148899020.1">
    <property type="nucleotide sequence ID" value="NZ_VNHY01000002.1"/>
</dbReference>
<dbReference type="EMBL" id="VNHY01000002">
    <property type="protein sequence ID" value="TYP93990.1"/>
    <property type="molecule type" value="Genomic_DNA"/>
</dbReference>
<evidence type="ECO:0000256" key="1">
    <source>
        <dbReference type="ARBA" id="ARBA00008791"/>
    </source>
</evidence>
<dbReference type="OrthoDB" id="9788959at2"/>
<dbReference type="AlphaFoldDB" id="A0A5D3YKM8"/>
<evidence type="ECO:0000259" key="2">
    <source>
        <dbReference type="Pfam" id="PF00582"/>
    </source>
</evidence>
<dbReference type="SUPFAM" id="SSF52402">
    <property type="entry name" value="Adenine nucleotide alpha hydrolases-like"/>
    <property type="match status" value="2"/>
</dbReference>
<sequence length="256" mass="29000">MLDNIKEILLPTDFSKPAQNALQYALEIADKCDADLSIMHSVKQPYTYGSETMMEELISQNRYSDLSITTSIELGSTVPNILESSGDLIIMGSTGKSNIGKMLFGSISSDIMLQSPVPVLVVPADQPYSDFSHMTFATDFHNRNLEILHQLTKWAELFNAKITVLHIAAEDNLETKAKFRGFKEIANEEISYSQLNFRLLIEKDFYTGISAFLDDEANELIVMTRRQKTFFQSLVEEEHIQKTVYTKMPILVLPEE</sequence>
<dbReference type="Pfam" id="PF00582">
    <property type="entry name" value="Usp"/>
    <property type="match status" value="2"/>
</dbReference>
<dbReference type="CDD" id="cd00293">
    <property type="entry name" value="USP-like"/>
    <property type="match status" value="1"/>
</dbReference>
<keyword evidence="4" id="KW-1185">Reference proteome</keyword>
<dbReference type="PANTHER" id="PTHR46268">
    <property type="entry name" value="STRESS RESPONSE PROTEIN NHAX"/>
    <property type="match status" value="1"/>
</dbReference>
<dbReference type="PANTHER" id="PTHR46268:SF22">
    <property type="entry name" value="SENSOR PROTEIN KDPD-RELATED"/>
    <property type="match status" value="1"/>
</dbReference>
<reference evidence="3 4" key="1">
    <citation type="submission" date="2019-07" db="EMBL/GenBank/DDBJ databases">
        <title>Genomic Encyclopedia of Archaeal and Bacterial Type Strains, Phase II (KMG-II): from individual species to whole genera.</title>
        <authorList>
            <person name="Goeker M."/>
        </authorList>
    </citation>
    <scope>NUCLEOTIDE SEQUENCE [LARGE SCALE GENOMIC DNA]</scope>
    <source>
        <strain evidence="3 4">DSM 21935</strain>
    </source>
</reference>
<dbReference type="InterPro" id="IPR006016">
    <property type="entry name" value="UspA"/>
</dbReference>
<proteinExistence type="inferred from homology"/>